<keyword evidence="2" id="KW-1185">Reference proteome</keyword>
<reference evidence="1 2" key="1">
    <citation type="submission" date="2022-11" db="EMBL/GenBank/DDBJ databases">
        <title>Minimal conservation of predation-associated metabolite biosynthetic gene clusters underscores biosynthetic potential of Myxococcota including descriptions for ten novel species: Archangium lansinium sp. nov., Myxococcus landrumus sp. nov., Nannocystis bai.</title>
        <authorList>
            <person name="Ahearne A."/>
            <person name="Stevens C."/>
            <person name="Dowd S."/>
        </authorList>
    </citation>
    <scope>NUCLEOTIDE SEQUENCE [LARGE SCALE GENOMIC DNA]</scope>
    <source>
        <strain evidence="1 2">NCELM</strain>
    </source>
</reference>
<evidence type="ECO:0000313" key="1">
    <source>
        <dbReference type="EMBL" id="MDC0668096.1"/>
    </source>
</evidence>
<evidence type="ECO:0000313" key="2">
    <source>
        <dbReference type="Proteomes" id="UP001217838"/>
    </source>
</evidence>
<dbReference type="RefSeq" id="WP_271996881.1">
    <property type="nucleotide sequence ID" value="NZ_JAQNDN010000003.1"/>
</dbReference>
<organism evidence="1 2">
    <name type="scientific">Nannocystis radixulma</name>
    <dbReference type="NCBI Taxonomy" id="2995305"/>
    <lineage>
        <taxon>Bacteria</taxon>
        <taxon>Pseudomonadati</taxon>
        <taxon>Myxococcota</taxon>
        <taxon>Polyangia</taxon>
        <taxon>Nannocystales</taxon>
        <taxon>Nannocystaceae</taxon>
        <taxon>Nannocystis</taxon>
    </lineage>
</organism>
<sequence length="274" mass="30279">MFNPACIHLDWRGEGYFFRSDALERADADWQRWAAVVDEAKRGRFGATPELFDIFLRTADPLLRFACSRALGDAGSDAALDAVRTYLDRPLSYDPPLEPDDALKLLSALTQRGRLADIGSILRIYDHIVAAPDARIVALYLSLMLEPELGALAEAPRGRADITAYCDRAQASADACARRIGSITVPVFRGEPYHAPRLAGMVLHHLGASDGDSLMQPLLRRRFEAATGIDCRGFYADRVFRPLTAASIVEGFLHSDAPGRFLPGVRYFFGRRIP</sequence>
<proteinExistence type="predicted"/>
<comment type="caution">
    <text evidence="1">The sequence shown here is derived from an EMBL/GenBank/DDBJ whole genome shotgun (WGS) entry which is preliminary data.</text>
</comment>
<dbReference type="Proteomes" id="UP001217838">
    <property type="component" value="Unassembled WGS sequence"/>
</dbReference>
<accession>A0ABT5B1X5</accession>
<name>A0ABT5B1X5_9BACT</name>
<gene>
    <name evidence="1" type="ORF">POL58_10125</name>
</gene>
<dbReference type="EMBL" id="JAQNDN010000003">
    <property type="protein sequence ID" value="MDC0668096.1"/>
    <property type="molecule type" value="Genomic_DNA"/>
</dbReference>
<protein>
    <submittedName>
        <fullName evidence="1">Uncharacterized protein</fullName>
    </submittedName>
</protein>